<evidence type="ECO:0000313" key="2">
    <source>
        <dbReference type="Proteomes" id="UP000268230"/>
    </source>
</evidence>
<accession>A0A3S8UP17</accession>
<dbReference type="OrthoDB" id="6898129at2"/>
<dbReference type="AlphaFoldDB" id="A0A3S8UP17"/>
<organism evidence="1 2">
    <name type="scientific">Pseudomonas entomophila</name>
    <dbReference type="NCBI Taxonomy" id="312306"/>
    <lineage>
        <taxon>Bacteria</taxon>
        <taxon>Pseudomonadati</taxon>
        <taxon>Pseudomonadota</taxon>
        <taxon>Gammaproteobacteria</taxon>
        <taxon>Pseudomonadales</taxon>
        <taxon>Pseudomonadaceae</taxon>
        <taxon>Pseudomonas</taxon>
    </lineage>
</organism>
<proteinExistence type="predicted"/>
<evidence type="ECO:0000313" key="1">
    <source>
        <dbReference type="EMBL" id="AZL70129.1"/>
    </source>
</evidence>
<protein>
    <submittedName>
        <fullName evidence="1">Uncharacterized protein</fullName>
    </submittedName>
</protein>
<dbReference type="KEGG" id="pory:EJA05_21460"/>
<dbReference type="EMBL" id="CP034338">
    <property type="protein sequence ID" value="AZL70129.1"/>
    <property type="molecule type" value="Genomic_DNA"/>
</dbReference>
<name>A0A3S8UP17_9PSED</name>
<reference evidence="1 2" key="1">
    <citation type="submission" date="2018-12" db="EMBL/GenBank/DDBJ databases">
        <authorList>
            <person name="Li S."/>
            <person name="Yang R."/>
            <person name="Chen G."/>
            <person name="Zou L."/>
            <person name="Zhang C."/>
            <person name="Chen Y."/>
            <person name="Liu Z."/>
            <person name="Li Y."/>
            <person name="Yan Y."/>
            <person name="Huang M."/>
            <person name="Chen T."/>
        </authorList>
    </citation>
    <scope>NUCLEOTIDE SEQUENCE [LARGE SCALE GENOMIC DNA]</scope>
    <source>
        <strain evidence="1 2">1257</strain>
    </source>
</reference>
<dbReference type="Proteomes" id="UP000268230">
    <property type="component" value="Chromosome"/>
</dbReference>
<sequence>MNNIPTFNSYSVADNKSSQIFQITKSAEANLGNVPTVNEGAGRAETGNSVQISQEALDKYRNYAEALQAANSNGAKQGLSGGVQILDPNALSEEESKKLVSSMSRDSLAIQLDEISKKFESIEVAYVRHRAVDDQIDKTYLDVLKKIAIDHPDLKGASFGFSVNAAREIVLVNADELSKDQADRLLKVLNGSELLVKQANELADAQIAVFEAESFNDSSVEFNRRNYAKTIDISAQLLSRIEARNAPRDGSAVEVHQKNWNNNWRQQLWAKGERV</sequence>
<gene>
    <name evidence="1" type="ORF">EJA05_21460</name>
</gene>